<keyword evidence="6" id="KW-0720">Serine protease</keyword>
<dbReference type="SMART" id="SM00228">
    <property type="entry name" value="PDZ"/>
    <property type="match status" value="2"/>
</dbReference>
<dbReference type="NCBIfam" id="TIGR02037">
    <property type="entry name" value="degP_htrA_DO"/>
    <property type="match status" value="1"/>
</dbReference>
<evidence type="ECO:0000256" key="7">
    <source>
        <dbReference type="PIRSR" id="PIRSR611782-1"/>
    </source>
</evidence>
<dbReference type="AlphaFoldDB" id="A0A518CRJ5"/>
<comment type="similarity">
    <text evidence="1">Belongs to the peptidase S1C family.</text>
</comment>
<feature type="domain" description="PDZ" evidence="10">
    <location>
        <begin position="289"/>
        <end position="368"/>
    </location>
</feature>
<dbReference type="InterPro" id="IPR001940">
    <property type="entry name" value="Peptidase_S1C"/>
</dbReference>
<gene>
    <name evidence="11" type="primary">mucD_5</name>
    <name evidence="11" type="ORF">Pla110_35860</name>
</gene>
<feature type="binding site" evidence="8">
    <location>
        <position position="129"/>
    </location>
    <ligand>
        <name>substrate</name>
    </ligand>
</feature>
<dbReference type="PANTHER" id="PTHR22939">
    <property type="entry name" value="SERINE PROTEASE FAMILY S1C HTRA-RELATED"/>
    <property type="match status" value="1"/>
</dbReference>
<feature type="signal peptide" evidence="9">
    <location>
        <begin position="1"/>
        <end position="29"/>
    </location>
</feature>
<feature type="active site" description="Charge relay system" evidence="7">
    <location>
        <position position="159"/>
    </location>
</feature>
<reference evidence="11 12" key="1">
    <citation type="submission" date="2019-02" db="EMBL/GenBank/DDBJ databases">
        <title>Deep-cultivation of Planctomycetes and their phenomic and genomic characterization uncovers novel biology.</title>
        <authorList>
            <person name="Wiegand S."/>
            <person name="Jogler M."/>
            <person name="Boedeker C."/>
            <person name="Pinto D."/>
            <person name="Vollmers J."/>
            <person name="Rivas-Marin E."/>
            <person name="Kohn T."/>
            <person name="Peeters S.H."/>
            <person name="Heuer A."/>
            <person name="Rast P."/>
            <person name="Oberbeckmann S."/>
            <person name="Bunk B."/>
            <person name="Jeske O."/>
            <person name="Meyerdierks A."/>
            <person name="Storesund J.E."/>
            <person name="Kallscheuer N."/>
            <person name="Luecker S."/>
            <person name="Lage O.M."/>
            <person name="Pohl T."/>
            <person name="Merkel B.J."/>
            <person name="Hornburger P."/>
            <person name="Mueller R.-W."/>
            <person name="Bruemmer F."/>
            <person name="Labrenz M."/>
            <person name="Spormann A.M."/>
            <person name="Op den Camp H."/>
            <person name="Overmann J."/>
            <person name="Amann R."/>
            <person name="Jetten M.S.M."/>
            <person name="Mascher T."/>
            <person name="Medema M.H."/>
            <person name="Devos D.P."/>
            <person name="Kaster A.-K."/>
            <person name="Ovreas L."/>
            <person name="Rohde M."/>
            <person name="Galperin M.Y."/>
            <person name="Jogler C."/>
        </authorList>
    </citation>
    <scope>NUCLEOTIDE SEQUENCE [LARGE SCALE GENOMIC DNA]</scope>
    <source>
        <strain evidence="11 12">Pla110</strain>
    </source>
</reference>
<accession>A0A518CRJ5</accession>
<feature type="chain" id="PRO_5021983997" evidence="9">
    <location>
        <begin position="30"/>
        <end position="500"/>
    </location>
</feature>
<dbReference type="SUPFAM" id="SSF50494">
    <property type="entry name" value="Trypsin-like serine proteases"/>
    <property type="match status" value="1"/>
</dbReference>
<dbReference type="Proteomes" id="UP000317178">
    <property type="component" value="Chromosome"/>
</dbReference>
<evidence type="ECO:0000256" key="4">
    <source>
        <dbReference type="ARBA" id="ARBA00022737"/>
    </source>
</evidence>
<evidence type="ECO:0000256" key="3">
    <source>
        <dbReference type="ARBA" id="ARBA00022729"/>
    </source>
</evidence>
<dbReference type="InterPro" id="IPR011782">
    <property type="entry name" value="Pept_S1C_Do"/>
</dbReference>
<dbReference type="EMBL" id="CP036281">
    <property type="protein sequence ID" value="QDU81835.1"/>
    <property type="molecule type" value="Genomic_DNA"/>
</dbReference>
<sequence precursor="true">MKRYSTIKKFSVALALGTSLLVGGAYVMAQREAEPKPAAIATVKELSSVFRDVSQNVIPSIVSIRTESTRQLTQQKMPFNQDDVPFFFRNNPEFKKFFENQKSPREQRQRGQGSGFIISDSGLVITNSHVVKDADEIVAYLNDGREIEATVVGMDPRSDVAVLQLAETDSLIPAKLGNSDEVQVGDWVLAMGSPFGLEMTVTAGIISAKGRGPGINDREDYLQTDAAINPGNSGGPLLNINGEVIGINTAISSRSGGYDGIGFTIPINMANFSIDQIVENGSVKRAFLGVGIQEMDRNIRNSLGIDANYGVLISNVQAKSPAEESGIVAGDVILEFNGQKVDTPRKLQGIVEVLRPEKAYSMVVLRDGEQKSLEVTLSEMPDSFTKASFDPDEEEQEEAAEEVEQEELAGLGVEVQELNAEIANQLGLKMTSGVVITSVDDEGPAAEVGLTPGLVIAQVGSTKVNSVDELKAALEEASLEKGVLLLVKSRNGARFVAIKK</sequence>
<dbReference type="PANTHER" id="PTHR22939:SF129">
    <property type="entry name" value="SERINE PROTEASE HTRA2, MITOCHONDRIAL"/>
    <property type="match status" value="1"/>
</dbReference>
<evidence type="ECO:0000256" key="2">
    <source>
        <dbReference type="ARBA" id="ARBA00022670"/>
    </source>
</evidence>
<feature type="active site" description="Charge relay system" evidence="7">
    <location>
        <position position="129"/>
    </location>
</feature>
<evidence type="ECO:0000313" key="12">
    <source>
        <dbReference type="Proteomes" id="UP000317178"/>
    </source>
</evidence>
<keyword evidence="12" id="KW-1185">Reference proteome</keyword>
<keyword evidence="3 9" id="KW-0732">Signal</keyword>
<dbReference type="Pfam" id="PF13180">
    <property type="entry name" value="PDZ_2"/>
    <property type="match status" value="2"/>
</dbReference>
<organism evidence="11 12">
    <name type="scientific">Polystyrenella longa</name>
    <dbReference type="NCBI Taxonomy" id="2528007"/>
    <lineage>
        <taxon>Bacteria</taxon>
        <taxon>Pseudomonadati</taxon>
        <taxon>Planctomycetota</taxon>
        <taxon>Planctomycetia</taxon>
        <taxon>Planctomycetales</taxon>
        <taxon>Planctomycetaceae</taxon>
        <taxon>Polystyrenella</taxon>
    </lineage>
</organism>
<dbReference type="PROSITE" id="PS50106">
    <property type="entry name" value="PDZ"/>
    <property type="match status" value="2"/>
</dbReference>
<keyword evidence="5 11" id="KW-0378">Hydrolase</keyword>
<dbReference type="InterPro" id="IPR009003">
    <property type="entry name" value="Peptidase_S1_PA"/>
</dbReference>
<feature type="active site" description="Charge relay system" evidence="7">
    <location>
        <position position="233"/>
    </location>
</feature>
<protein>
    <submittedName>
        <fullName evidence="11">Putative periplasmic serine endoprotease DegP-like</fullName>
        <ecNumber evidence="11">3.4.21.107</ecNumber>
    </submittedName>
</protein>
<evidence type="ECO:0000259" key="10">
    <source>
        <dbReference type="PROSITE" id="PS50106"/>
    </source>
</evidence>
<feature type="binding site" evidence="8">
    <location>
        <position position="67"/>
    </location>
    <ligand>
        <name>substrate</name>
    </ligand>
</feature>
<dbReference type="InterPro" id="IPR001478">
    <property type="entry name" value="PDZ"/>
</dbReference>
<dbReference type="RefSeq" id="WP_197440257.1">
    <property type="nucleotide sequence ID" value="NZ_CP036281.1"/>
</dbReference>
<dbReference type="Pfam" id="PF13365">
    <property type="entry name" value="Trypsin_2"/>
    <property type="match status" value="1"/>
</dbReference>
<dbReference type="KEGG" id="plon:Pla110_35860"/>
<feature type="binding site" evidence="8">
    <location>
        <position position="159"/>
    </location>
    <ligand>
        <name>substrate</name>
    </ligand>
</feature>
<evidence type="ECO:0000256" key="9">
    <source>
        <dbReference type="SAM" id="SignalP"/>
    </source>
</evidence>
<feature type="binding site" evidence="8">
    <location>
        <begin position="231"/>
        <end position="233"/>
    </location>
    <ligand>
        <name>substrate</name>
    </ligand>
</feature>
<keyword evidence="2 11" id="KW-0645">Protease</keyword>
<dbReference type="Gene3D" id="2.30.42.10">
    <property type="match status" value="2"/>
</dbReference>
<evidence type="ECO:0000256" key="6">
    <source>
        <dbReference type="ARBA" id="ARBA00022825"/>
    </source>
</evidence>
<feature type="domain" description="PDZ" evidence="10">
    <location>
        <begin position="412"/>
        <end position="500"/>
    </location>
</feature>
<proteinExistence type="inferred from homology"/>
<dbReference type="SUPFAM" id="SSF50156">
    <property type="entry name" value="PDZ domain-like"/>
    <property type="match status" value="2"/>
</dbReference>
<dbReference type="InterPro" id="IPR036034">
    <property type="entry name" value="PDZ_sf"/>
</dbReference>
<evidence type="ECO:0000256" key="8">
    <source>
        <dbReference type="PIRSR" id="PIRSR611782-2"/>
    </source>
</evidence>
<keyword evidence="4" id="KW-0677">Repeat</keyword>
<dbReference type="GO" id="GO:0006508">
    <property type="term" value="P:proteolysis"/>
    <property type="evidence" value="ECO:0007669"/>
    <property type="project" value="UniProtKB-KW"/>
</dbReference>
<name>A0A518CRJ5_9PLAN</name>
<evidence type="ECO:0000313" key="11">
    <source>
        <dbReference type="EMBL" id="QDU81835.1"/>
    </source>
</evidence>
<evidence type="ECO:0000256" key="1">
    <source>
        <dbReference type="ARBA" id="ARBA00010541"/>
    </source>
</evidence>
<dbReference type="Gene3D" id="2.40.10.120">
    <property type="match status" value="1"/>
</dbReference>
<dbReference type="PRINTS" id="PR00834">
    <property type="entry name" value="PROTEASES2C"/>
</dbReference>
<evidence type="ECO:0000256" key="5">
    <source>
        <dbReference type="ARBA" id="ARBA00022801"/>
    </source>
</evidence>
<dbReference type="GO" id="GO:0004252">
    <property type="term" value="F:serine-type endopeptidase activity"/>
    <property type="evidence" value="ECO:0007669"/>
    <property type="project" value="InterPro"/>
</dbReference>
<dbReference type="EC" id="3.4.21.107" evidence="11"/>